<organism evidence="2 3">
    <name type="scientific">Halosolutus amylolyticus</name>
    <dbReference type="NCBI Taxonomy" id="2932267"/>
    <lineage>
        <taxon>Archaea</taxon>
        <taxon>Methanobacteriati</taxon>
        <taxon>Methanobacteriota</taxon>
        <taxon>Stenosarchaea group</taxon>
        <taxon>Halobacteria</taxon>
        <taxon>Halobacteriales</taxon>
        <taxon>Natrialbaceae</taxon>
        <taxon>Halosolutus</taxon>
    </lineage>
</organism>
<evidence type="ECO:0000313" key="3">
    <source>
        <dbReference type="Proteomes" id="UP001595898"/>
    </source>
</evidence>
<feature type="compositionally biased region" description="Low complexity" evidence="1">
    <location>
        <begin position="27"/>
        <end position="44"/>
    </location>
</feature>
<dbReference type="RefSeq" id="WP_250141661.1">
    <property type="nucleotide sequence ID" value="NZ_JALIQP010000004.1"/>
</dbReference>
<proteinExistence type="predicted"/>
<comment type="caution">
    <text evidence="2">The sequence shown here is derived from an EMBL/GenBank/DDBJ whole genome shotgun (WGS) entry which is preliminary data.</text>
</comment>
<name>A0ABD5PP78_9EURY</name>
<dbReference type="EMBL" id="JBHSFA010000005">
    <property type="protein sequence ID" value="MFC4542261.1"/>
    <property type="molecule type" value="Genomic_DNA"/>
</dbReference>
<protein>
    <submittedName>
        <fullName evidence="2">Uncharacterized protein</fullName>
    </submittedName>
</protein>
<sequence length="92" mass="9808">MQLDQRLSSFPRLDRLRDCVRSTLAPGSDGATSTTDTGTRGTGSEPADSTARSAGNLFHCPTCAVVYIASEKHVCSNCEGEVEQVRSTLACR</sequence>
<feature type="region of interest" description="Disordered" evidence="1">
    <location>
        <begin position="21"/>
        <end position="55"/>
    </location>
</feature>
<dbReference type="AlphaFoldDB" id="A0ABD5PP78"/>
<evidence type="ECO:0000313" key="2">
    <source>
        <dbReference type="EMBL" id="MFC4542261.1"/>
    </source>
</evidence>
<gene>
    <name evidence="2" type="ORF">ACFO5R_10005</name>
</gene>
<evidence type="ECO:0000256" key="1">
    <source>
        <dbReference type="SAM" id="MobiDB-lite"/>
    </source>
</evidence>
<keyword evidence="3" id="KW-1185">Reference proteome</keyword>
<accession>A0ABD5PP78</accession>
<dbReference type="Proteomes" id="UP001595898">
    <property type="component" value="Unassembled WGS sequence"/>
</dbReference>
<reference evidence="2 3" key="1">
    <citation type="journal article" date="2019" name="Int. J. Syst. Evol. Microbiol.">
        <title>The Global Catalogue of Microorganisms (GCM) 10K type strain sequencing project: providing services to taxonomists for standard genome sequencing and annotation.</title>
        <authorList>
            <consortium name="The Broad Institute Genomics Platform"/>
            <consortium name="The Broad Institute Genome Sequencing Center for Infectious Disease"/>
            <person name="Wu L."/>
            <person name="Ma J."/>
        </authorList>
    </citation>
    <scope>NUCLEOTIDE SEQUENCE [LARGE SCALE GENOMIC DNA]</scope>
    <source>
        <strain evidence="2 3">WLHS5</strain>
    </source>
</reference>